<gene>
    <name evidence="1" type="ORF">MPL3365_130612</name>
</gene>
<organism evidence="1 2">
    <name type="scientific">Mesorhizobium plurifarium</name>
    <dbReference type="NCBI Taxonomy" id="69974"/>
    <lineage>
        <taxon>Bacteria</taxon>
        <taxon>Pseudomonadati</taxon>
        <taxon>Pseudomonadota</taxon>
        <taxon>Alphaproteobacteria</taxon>
        <taxon>Hyphomicrobiales</taxon>
        <taxon>Phyllobacteriaceae</taxon>
        <taxon>Mesorhizobium</taxon>
    </lineage>
</organism>
<accession>A0A090GT03</accession>
<sequence length="120" mass="13244">MDRSGIFHGTRMSQFLISRGTPVRSEIFAYVGFGDNCKMRRLSQVHGGRSRRSADGDARNQPCAISTTTVSASTGAVDLEVIEHALDPVTLFGWIDFSAGRLMIRKERMAPINMQARQVA</sequence>
<protein>
    <submittedName>
        <fullName evidence="1">Uncharacterized protein</fullName>
    </submittedName>
</protein>
<dbReference type="Proteomes" id="UP000046122">
    <property type="component" value="Unassembled WGS sequence"/>
</dbReference>
<evidence type="ECO:0000313" key="2">
    <source>
        <dbReference type="Proteomes" id="UP000046122"/>
    </source>
</evidence>
<proteinExistence type="predicted"/>
<reference evidence="1 2" key="1">
    <citation type="submission" date="2014-08" db="EMBL/GenBank/DDBJ databases">
        <authorList>
            <person name="Moulin Lionel"/>
        </authorList>
    </citation>
    <scope>NUCLEOTIDE SEQUENCE [LARGE SCALE GENOMIC DNA]</scope>
</reference>
<dbReference type="AlphaFoldDB" id="A0A090GT03"/>
<dbReference type="EMBL" id="CCNE01000005">
    <property type="protein sequence ID" value="CDX51681.1"/>
    <property type="molecule type" value="Genomic_DNA"/>
</dbReference>
<name>A0A090GT03_MESPL</name>
<evidence type="ECO:0000313" key="1">
    <source>
        <dbReference type="EMBL" id="CDX51681.1"/>
    </source>
</evidence>